<name>A0ACC2SQP9_9FUNG</name>
<dbReference type="EMBL" id="QTSX02004437">
    <property type="protein sequence ID" value="KAJ9064650.1"/>
    <property type="molecule type" value="Genomic_DNA"/>
</dbReference>
<evidence type="ECO:0000313" key="2">
    <source>
        <dbReference type="Proteomes" id="UP001165960"/>
    </source>
</evidence>
<protein>
    <submittedName>
        <fullName evidence="1">Uncharacterized protein</fullName>
    </submittedName>
</protein>
<gene>
    <name evidence="1" type="ORF">DSO57_1028160</name>
</gene>
<keyword evidence="2" id="KW-1185">Reference proteome</keyword>
<proteinExistence type="predicted"/>
<organism evidence="1 2">
    <name type="scientific">Entomophthora muscae</name>
    <dbReference type="NCBI Taxonomy" id="34485"/>
    <lineage>
        <taxon>Eukaryota</taxon>
        <taxon>Fungi</taxon>
        <taxon>Fungi incertae sedis</taxon>
        <taxon>Zoopagomycota</taxon>
        <taxon>Entomophthoromycotina</taxon>
        <taxon>Entomophthoromycetes</taxon>
        <taxon>Entomophthorales</taxon>
        <taxon>Entomophthoraceae</taxon>
        <taxon>Entomophthora</taxon>
    </lineage>
</organism>
<dbReference type="Proteomes" id="UP001165960">
    <property type="component" value="Unassembled WGS sequence"/>
</dbReference>
<accession>A0ACC2SQP9</accession>
<sequence length="241" mass="26539">MGLDSTYPELTTLKVVYNGLARRVKVPYDMEWNDFEHKVCRLFNISPPLVTSYKDSMGVSVIVDNGDDFFFFLDEEYTGRLDIVTNVEASEASDWTVVRTDTGKALKELDRSSEISLSDNASEKSKPESGNAHPDSASSTFSSRARSLGPEKIPSITSGSPVRAMTPEVPQVAIQPEATSTSAENFHSAKESSSSSPTTEDVHLVTCSESASTSKLIPDLRFFKLSSKYQRSAFRCRNTPK</sequence>
<comment type="caution">
    <text evidence="1">The sequence shown here is derived from an EMBL/GenBank/DDBJ whole genome shotgun (WGS) entry which is preliminary data.</text>
</comment>
<reference evidence="1" key="1">
    <citation type="submission" date="2022-04" db="EMBL/GenBank/DDBJ databases">
        <title>Genome of the entomopathogenic fungus Entomophthora muscae.</title>
        <authorList>
            <person name="Elya C."/>
            <person name="Lovett B.R."/>
            <person name="Lee E."/>
            <person name="Macias A.M."/>
            <person name="Hajek A.E."/>
            <person name="De Bivort B.L."/>
            <person name="Kasson M.T."/>
            <person name="De Fine Licht H.H."/>
            <person name="Stajich J.E."/>
        </authorList>
    </citation>
    <scope>NUCLEOTIDE SEQUENCE</scope>
    <source>
        <strain evidence="1">Berkeley</strain>
    </source>
</reference>
<evidence type="ECO:0000313" key="1">
    <source>
        <dbReference type="EMBL" id="KAJ9064650.1"/>
    </source>
</evidence>